<feature type="transmembrane region" description="Helical" evidence="6">
    <location>
        <begin position="26"/>
        <end position="53"/>
    </location>
</feature>
<evidence type="ECO:0000256" key="2">
    <source>
        <dbReference type="ARBA" id="ARBA00022475"/>
    </source>
</evidence>
<dbReference type="AlphaFoldDB" id="A0A506UE30"/>
<keyword evidence="9" id="KW-1185">Reference proteome</keyword>
<evidence type="ECO:0000259" key="7">
    <source>
        <dbReference type="Pfam" id="PF06271"/>
    </source>
</evidence>
<evidence type="ECO:0000256" key="1">
    <source>
        <dbReference type="ARBA" id="ARBA00004651"/>
    </source>
</evidence>
<sequence length="153" mass="16782">MAIAAEMPGTNLDAPRRYRSVRTRRILAFCIDYTLVLLLCIPVSIVVFFLGIVTLGLGFMLYSVLFALVALPYVMLTMGGSAQATPGMKAMDLRLARLDGGPVDGMLALIHTVLFWAGNVILSPIVLLVSLFSPRKRLLQDFLLGTVVVRRED</sequence>
<dbReference type="EMBL" id="VHLH01000003">
    <property type="protein sequence ID" value="TPW31858.1"/>
    <property type="molecule type" value="Genomic_DNA"/>
</dbReference>
<dbReference type="Pfam" id="PF06271">
    <property type="entry name" value="RDD"/>
    <property type="match status" value="1"/>
</dbReference>
<feature type="transmembrane region" description="Helical" evidence="6">
    <location>
        <begin position="106"/>
        <end position="132"/>
    </location>
</feature>
<evidence type="ECO:0000313" key="8">
    <source>
        <dbReference type="EMBL" id="TPW31858.1"/>
    </source>
</evidence>
<dbReference type="GO" id="GO:0005886">
    <property type="term" value="C:plasma membrane"/>
    <property type="evidence" value="ECO:0007669"/>
    <property type="project" value="UniProtKB-SubCell"/>
</dbReference>
<evidence type="ECO:0000256" key="6">
    <source>
        <dbReference type="SAM" id="Phobius"/>
    </source>
</evidence>
<dbReference type="RefSeq" id="WP_141165455.1">
    <property type="nucleotide sequence ID" value="NZ_VHLH01000003.1"/>
</dbReference>
<accession>A0A506UE30</accession>
<keyword evidence="3 6" id="KW-0812">Transmembrane</keyword>
<comment type="caution">
    <text evidence="8">The sequence shown here is derived from an EMBL/GenBank/DDBJ whole genome shotgun (WGS) entry which is preliminary data.</text>
</comment>
<evidence type="ECO:0000256" key="4">
    <source>
        <dbReference type="ARBA" id="ARBA00022989"/>
    </source>
</evidence>
<dbReference type="PANTHER" id="PTHR36115:SF6">
    <property type="entry name" value="PROLINE-RICH ANTIGEN HOMOLOG"/>
    <property type="match status" value="1"/>
</dbReference>
<feature type="transmembrane region" description="Helical" evidence="6">
    <location>
        <begin position="59"/>
        <end position="85"/>
    </location>
</feature>
<proteinExistence type="predicted"/>
<dbReference type="PANTHER" id="PTHR36115">
    <property type="entry name" value="PROLINE-RICH ANTIGEN HOMOLOG-RELATED"/>
    <property type="match status" value="1"/>
</dbReference>
<reference evidence="8 9" key="1">
    <citation type="submission" date="2019-06" db="EMBL/GenBank/DDBJ databases">
        <authorList>
            <person name="Li M."/>
        </authorList>
    </citation>
    <scope>NUCLEOTIDE SEQUENCE [LARGE SCALE GENOMIC DNA]</scope>
    <source>
        <strain evidence="8 9">BGMRC6574</strain>
    </source>
</reference>
<evidence type="ECO:0000256" key="3">
    <source>
        <dbReference type="ARBA" id="ARBA00022692"/>
    </source>
</evidence>
<comment type="subcellular location">
    <subcellularLocation>
        <location evidence="1">Cell membrane</location>
        <topology evidence="1">Multi-pass membrane protein</topology>
    </subcellularLocation>
</comment>
<evidence type="ECO:0000256" key="5">
    <source>
        <dbReference type="ARBA" id="ARBA00023136"/>
    </source>
</evidence>
<keyword evidence="5 6" id="KW-0472">Membrane</keyword>
<dbReference type="Proteomes" id="UP000320314">
    <property type="component" value="Unassembled WGS sequence"/>
</dbReference>
<gene>
    <name evidence="8" type="ORF">FJU11_02555</name>
</gene>
<organism evidence="8 9">
    <name type="scientific">Pararhizobium mangrovi</name>
    <dbReference type="NCBI Taxonomy" id="2590452"/>
    <lineage>
        <taxon>Bacteria</taxon>
        <taxon>Pseudomonadati</taxon>
        <taxon>Pseudomonadota</taxon>
        <taxon>Alphaproteobacteria</taxon>
        <taxon>Hyphomicrobiales</taxon>
        <taxon>Rhizobiaceae</taxon>
        <taxon>Rhizobium/Agrobacterium group</taxon>
        <taxon>Pararhizobium</taxon>
    </lineage>
</organism>
<dbReference type="InterPro" id="IPR051791">
    <property type="entry name" value="Pra-immunoreactive"/>
</dbReference>
<keyword evidence="2" id="KW-1003">Cell membrane</keyword>
<dbReference type="InterPro" id="IPR010432">
    <property type="entry name" value="RDD"/>
</dbReference>
<dbReference type="OrthoDB" id="7270324at2"/>
<keyword evidence="4 6" id="KW-1133">Transmembrane helix</keyword>
<evidence type="ECO:0000313" key="9">
    <source>
        <dbReference type="Proteomes" id="UP000320314"/>
    </source>
</evidence>
<protein>
    <submittedName>
        <fullName evidence="8">RDD family protein</fullName>
    </submittedName>
</protein>
<feature type="domain" description="RDD" evidence="7">
    <location>
        <begin position="23"/>
        <end position="144"/>
    </location>
</feature>
<name>A0A506UE30_9HYPH</name>